<evidence type="ECO:0000313" key="2">
    <source>
        <dbReference type="Proteomes" id="UP000523196"/>
    </source>
</evidence>
<name>A0A7W3Y741_9GAMM</name>
<keyword evidence="2" id="KW-1185">Reference proteome</keyword>
<dbReference type="RefSeq" id="WP_182688671.1">
    <property type="nucleotide sequence ID" value="NZ_JACHTF010000020.1"/>
</dbReference>
<proteinExistence type="predicted"/>
<dbReference type="Proteomes" id="UP000523196">
    <property type="component" value="Unassembled WGS sequence"/>
</dbReference>
<sequence>MFDTTDTRDLEAQHQAVLAALPLPMVPACVRAVLRTTARDHIYAEAHRKSGQAQHRLRHNRRGNRLHRTALRTEALAAELLAEVR</sequence>
<accession>A0A7W3Y741</accession>
<comment type="caution">
    <text evidence="1">The sequence shown here is derived from an EMBL/GenBank/DDBJ whole genome shotgun (WGS) entry which is preliminary data.</text>
</comment>
<dbReference type="EMBL" id="JACHTF010000020">
    <property type="protein sequence ID" value="MBB1061907.1"/>
    <property type="molecule type" value="Genomic_DNA"/>
</dbReference>
<dbReference type="AlphaFoldDB" id="A0A7W3Y741"/>
<gene>
    <name evidence="1" type="ORF">H4F98_15130</name>
</gene>
<organism evidence="1 2">
    <name type="scientific">Marilutibacter spongiae</name>
    <dbReference type="NCBI Taxonomy" id="2025720"/>
    <lineage>
        <taxon>Bacteria</taxon>
        <taxon>Pseudomonadati</taxon>
        <taxon>Pseudomonadota</taxon>
        <taxon>Gammaproteobacteria</taxon>
        <taxon>Lysobacterales</taxon>
        <taxon>Lysobacteraceae</taxon>
        <taxon>Marilutibacter</taxon>
    </lineage>
</organism>
<protein>
    <submittedName>
        <fullName evidence="1">Uncharacterized protein</fullName>
    </submittedName>
</protein>
<reference evidence="1 2" key="1">
    <citation type="submission" date="2020-08" db="EMBL/GenBank/DDBJ databases">
        <authorList>
            <person name="Xu S."/>
            <person name="Li A."/>
        </authorList>
    </citation>
    <scope>NUCLEOTIDE SEQUENCE [LARGE SCALE GENOMIC DNA]</scope>
    <source>
        <strain evidence="1 2">119BY6-57</strain>
    </source>
</reference>
<evidence type="ECO:0000313" key="1">
    <source>
        <dbReference type="EMBL" id="MBB1061907.1"/>
    </source>
</evidence>